<evidence type="ECO:0000313" key="3">
    <source>
        <dbReference type="Proteomes" id="UP000067444"/>
    </source>
</evidence>
<evidence type="ECO:0000313" key="2">
    <source>
        <dbReference type="EMBL" id="AKS44733.1"/>
    </source>
</evidence>
<reference evidence="2 3" key="1">
    <citation type="journal article" date="2015" name="Genome Announc.">
        <title>Closed Genome Sequence of Octadecabacter temperatus SB1, the First Mesophilic Species of the Genus Octadecabacter.</title>
        <authorList>
            <person name="Voget S."/>
            <person name="Billerbeck S."/>
            <person name="Simon M."/>
            <person name="Daniel R."/>
        </authorList>
    </citation>
    <scope>NUCLEOTIDE SEQUENCE [LARGE SCALE GENOMIC DNA]</scope>
    <source>
        <strain evidence="2 3">SB1</strain>
    </source>
</reference>
<evidence type="ECO:0000259" key="1">
    <source>
        <dbReference type="Pfam" id="PF13452"/>
    </source>
</evidence>
<accession>A0A0K0Y1C2</accession>
<dbReference type="GO" id="GO:0019171">
    <property type="term" value="F:(3R)-hydroxyacyl-[acyl-carrier-protein] dehydratase activity"/>
    <property type="evidence" value="ECO:0007669"/>
    <property type="project" value="TreeGrafter"/>
</dbReference>
<dbReference type="EMBL" id="CP012160">
    <property type="protein sequence ID" value="AKS44733.1"/>
    <property type="molecule type" value="Genomic_DNA"/>
</dbReference>
<dbReference type="PANTHER" id="PTHR28152">
    <property type="entry name" value="HYDROXYACYL-THIOESTER DEHYDRATASE TYPE 2, MITOCHONDRIAL"/>
    <property type="match status" value="1"/>
</dbReference>
<dbReference type="STRING" id="1458307.OSB_01640"/>
<proteinExistence type="predicted"/>
<name>A0A0K0Y1C2_9RHOB</name>
<dbReference type="Gene3D" id="3.10.129.10">
    <property type="entry name" value="Hotdog Thioesterase"/>
    <property type="match status" value="1"/>
</dbReference>
<dbReference type="PATRIC" id="fig|1458307.3.peg.166"/>
<dbReference type="Proteomes" id="UP000067444">
    <property type="component" value="Chromosome"/>
</dbReference>
<sequence length="264" mass="29692">MTVQTSSTQSLTDILDPARARALQATLGMEQTIESGSTLPPFFHHIYFWDPQPPENLGRDGHPALGGFLPDMGLPRRMWAAGRLLFHANLRAGVQADKVSNIEGVTRKTGRSGPLAFVRVRHDIRQRGTVVLSEWQDLVYREDDGETPERPTARTDETHSQTVEFDRTTLFRYSALTFNGHRIHYDRPYARRVEKYDDLVVHGPLLAQHLMLMGEAQLGKPLTEVTYRATAPLCEPQSATLCWADGAAWVRGPKGEQCMEAVMR</sequence>
<dbReference type="RefSeq" id="WP_049833188.1">
    <property type="nucleotide sequence ID" value="NZ_CP012160.1"/>
</dbReference>
<dbReference type="OrthoDB" id="7183822at2"/>
<dbReference type="PANTHER" id="PTHR28152:SF1">
    <property type="entry name" value="HYDROXYACYL-THIOESTER DEHYDRATASE TYPE 2, MITOCHONDRIAL"/>
    <property type="match status" value="1"/>
</dbReference>
<dbReference type="SUPFAM" id="SSF54637">
    <property type="entry name" value="Thioesterase/thiol ester dehydrase-isomerase"/>
    <property type="match status" value="1"/>
</dbReference>
<gene>
    <name evidence="2" type="ORF">OSB_01640</name>
</gene>
<dbReference type="InterPro" id="IPR052741">
    <property type="entry name" value="Mitochondrial_HTD2"/>
</dbReference>
<organism evidence="2 3">
    <name type="scientific">Octadecabacter temperatus</name>
    <dbReference type="NCBI Taxonomy" id="1458307"/>
    <lineage>
        <taxon>Bacteria</taxon>
        <taxon>Pseudomonadati</taxon>
        <taxon>Pseudomonadota</taxon>
        <taxon>Alphaproteobacteria</taxon>
        <taxon>Rhodobacterales</taxon>
        <taxon>Roseobacteraceae</taxon>
        <taxon>Octadecabacter</taxon>
    </lineage>
</organism>
<dbReference type="InterPro" id="IPR029069">
    <property type="entry name" value="HotDog_dom_sf"/>
</dbReference>
<dbReference type="InterPro" id="IPR039569">
    <property type="entry name" value="FAS1-like_DH_region"/>
</dbReference>
<dbReference type="KEGG" id="otm:OSB_01640"/>
<feature type="domain" description="FAS1-like dehydratase" evidence="1">
    <location>
        <begin position="69"/>
        <end position="132"/>
    </location>
</feature>
<protein>
    <recommendedName>
        <fullName evidence="1">FAS1-like dehydratase domain-containing protein</fullName>
    </recommendedName>
</protein>
<dbReference type="AlphaFoldDB" id="A0A0K0Y1C2"/>
<keyword evidence="3" id="KW-1185">Reference proteome</keyword>
<dbReference type="Pfam" id="PF13452">
    <property type="entry name" value="FAS1_DH_region"/>
    <property type="match status" value="1"/>
</dbReference>